<name>A0A167GBR5_CORFA</name>
<proteinExistence type="predicted"/>
<reference evidence="2 3" key="1">
    <citation type="journal article" date="2016" name="Genome Biol. Evol.">
        <title>Divergent and convergent evolution of fungal pathogenicity.</title>
        <authorList>
            <person name="Shang Y."/>
            <person name="Xiao G."/>
            <person name="Zheng P."/>
            <person name="Cen K."/>
            <person name="Zhan S."/>
            <person name="Wang C."/>
        </authorList>
    </citation>
    <scope>NUCLEOTIDE SEQUENCE [LARGE SCALE GENOMIC DNA]</scope>
    <source>
        <strain evidence="2 3">ARSEF 2679</strain>
    </source>
</reference>
<dbReference type="AlphaFoldDB" id="A0A167GBR5"/>
<dbReference type="InterPro" id="IPR045518">
    <property type="entry name" value="2EXR"/>
</dbReference>
<dbReference type="GeneID" id="30025842"/>
<feature type="domain" description="2EXR" evidence="1">
    <location>
        <begin position="7"/>
        <end position="105"/>
    </location>
</feature>
<dbReference type="Pfam" id="PF20150">
    <property type="entry name" value="2EXR"/>
    <property type="match status" value="1"/>
</dbReference>
<keyword evidence="3" id="KW-1185">Reference proteome</keyword>
<evidence type="ECO:0000313" key="2">
    <source>
        <dbReference type="EMBL" id="OAA46417.1"/>
    </source>
</evidence>
<dbReference type="Proteomes" id="UP000076744">
    <property type="component" value="Unassembled WGS sequence"/>
</dbReference>
<dbReference type="EMBL" id="AZHB01000054">
    <property type="protein sequence ID" value="OAA46417.1"/>
    <property type="molecule type" value="Genomic_DNA"/>
</dbReference>
<dbReference type="RefSeq" id="XP_018699661.1">
    <property type="nucleotide sequence ID" value="XM_018853151.1"/>
</dbReference>
<gene>
    <name evidence="2" type="ORF">ISF_09550</name>
</gene>
<sequence length="357" mass="40593">MGSLCGFPCLPAEIRHQSWLLSVPDDQPEICLPWPINVPVCMHGTTEPLYTLPCQPLTVDVAFPVAMHVCRESRRAVQDYLHFRASEAAGCATPFRRFRPELDVLFLGDCGILFMDMLVWPECSVFDSYQSPPVMEDCQHRNRQCTRLMETLCATRRFAVAAASMPGRDEMVKTFFSKVWACAKPPKPTSFELCFVVPTTKDLNEMSPDDVHVNFVPPGRRCRLASVDKCDWGGVLVPTDTVRSKPLRTLEAVVTESVKGMRAAEERRHIDARVRFPGPYITDLIEATAGTFVEYQRDGTWTEVCADRMYNNGMMILEIPPEERPDPEVQRVYDVDVELRLARWDVSDDETEYSDDE</sequence>
<accession>A0A167GBR5</accession>
<organism evidence="2 3">
    <name type="scientific">Cordyceps fumosorosea (strain ARSEF 2679)</name>
    <name type="common">Isaria fumosorosea</name>
    <dbReference type="NCBI Taxonomy" id="1081104"/>
    <lineage>
        <taxon>Eukaryota</taxon>
        <taxon>Fungi</taxon>
        <taxon>Dikarya</taxon>
        <taxon>Ascomycota</taxon>
        <taxon>Pezizomycotina</taxon>
        <taxon>Sordariomycetes</taxon>
        <taxon>Hypocreomycetidae</taxon>
        <taxon>Hypocreales</taxon>
        <taxon>Cordycipitaceae</taxon>
        <taxon>Cordyceps</taxon>
    </lineage>
</organism>
<dbReference type="OrthoDB" id="3473305at2759"/>
<comment type="caution">
    <text evidence="2">The sequence shown here is derived from an EMBL/GenBank/DDBJ whole genome shotgun (WGS) entry which is preliminary data.</text>
</comment>
<evidence type="ECO:0000259" key="1">
    <source>
        <dbReference type="Pfam" id="PF20150"/>
    </source>
</evidence>
<evidence type="ECO:0000313" key="3">
    <source>
        <dbReference type="Proteomes" id="UP000076744"/>
    </source>
</evidence>
<protein>
    <recommendedName>
        <fullName evidence="1">2EXR domain-containing protein</fullName>
    </recommendedName>
</protein>